<name>A0A9D5BFR8_PEA</name>
<accession>A0A9D5BFR8</accession>
<dbReference type="Gramene" id="Psat01G0169100-T1">
    <property type="protein sequence ID" value="KAI5442761.1"/>
    <property type="gene ID" value="KIW84_011691"/>
</dbReference>
<keyword evidence="2" id="KW-1185">Reference proteome</keyword>
<protein>
    <submittedName>
        <fullName evidence="1">Uncharacterized protein</fullName>
    </submittedName>
</protein>
<feature type="non-terminal residue" evidence="1">
    <location>
        <position position="1"/>
    </location>
</feature>
<organism evidence="1 2">
    <name type="scientific">Pisum sativum</name>
    <name type="common">Garden pea</name>
    <name type="synonym">Lathyrus oleraceus</name>
    <dbReference type="NCBI Taxonomy" id="3888"/>
    <lineage>
        <taxon>Eukaryota</taxon>
        <taxon>Viridiplantae</taxon>
        <taxon>Streptophyta</taxon>
        <taxon>Embryophyta</taxon>
        <taxon>Tracheophyta</taxon>
        <taxon>Spermatophyta</taxon>
        <taxon>Magnoliopsida</taxon>
        <taxon>eudicotyledons</taxon>
        <taxon>Gunneridae</taxon>
        <taxon>Pentapetalae</taxon>
        <taxon>rosids</taxon>
        <taxon>fabids</taxon>
        <taxon>Fabales</taxon>
        <taxon>Fabaceae</taxon>
        <taxon>Papilionoideae</taxon>
        <taxon>50 kb inversion clade</taxon>
        <taxon>NPAAA clade</taxon>
        <taxon>Hologalegina</taxon>
        <taxon>IRL clade</taxon>
        <taxon>Fabeae</taxon>
        <taxon>Lathyrus</taxon>
    </lineage>
</organism>
<reference evidence="1 2" key="1">
    <citation type="journal article" date="2022" name="Nat. Genet.">
        <title>Improved pea reference genome and pan-genome highlight genomic features and evolutionary characteristics.</title>
        <authorList>
            <person name="Yang T."/>
            <person name="Liu R."/>
            <person name="Luo Y."/>
            <person name="Hu S."/>
            <person name="Wang D."/>
            <person name="Wang C."/>
            <person name="Pandey M.K."/>
            <person name="Ge S."/>
            <person name="Xu Q."/>
            <person name="Li N."/>
            <person name="Li G."/>
            <person name="Huang Y."/>
            <person name="Saxena R.K."/>
            <person name="Ji Y."/>
            <person name="Li M."/>
            <person name="Yan X."/>
            <person name="He Y."/>
            <person name="Liu Y."/>
            <person name="Wang X."/>
            <person name="Xiang C."/>
            <person name="Varshney R.K."/>
            <person name="Ding H."/>
            <person name="Gao S."/>
            <person name="Zong X."/>
        </authorList>
    </citation>
    <scope>NUCLEOTIDE SEQUENCE [LARGE SCALE GENOMIC DNA]</scope>
    <source>
        <strain evidence="1 2">cv. Zhongwan 6</strain>
    </source>
</reference>
<evidence type="ECO:0000313" key="1">
    <source>
        <dbReference type="EMBL" id="KAI5442761.1"/>
    </source>
</evidence>
<proteinExistence type="predicted"/>
<gene>
    <name evidence="1" type="ORF">KIW84_011691</name>
</gene>
<dbReference type="AlphaFoldDB" id="A0A9D5BFR8"/>
<dbReference type="Proteomes" id="UP001058974">
    <property type="component" value="Chromosome 1"/>
</dbReference>
<dbReference type="EMBL" id="JAMSHJ010000001">
    <property type="protein sequence ID" value="KAI5442761.1"/>
    <property type="molecule type" value="Genomic_DNA"/>
</dbReference>
<sequence>YSRNYPKSFFWCEEKIEFQKRQKMNKGTLSLLFLILLIQLHLSKTTSLKIGGCTSEDCLINNDLESEFLMSSHVARMLLNQGQTQTGKTANNNGAAVNCPIVKGYRTCLPSQNGGGPNNRCGTFNRVC</sequence>
<comment type="caution">
    <text evidence="1">The sequence shown here is derived from an EMBL/GenBank/DDBJ whole genome shotgun (WGS) entry which is preliminary data.</text>
</comment>
<evidence type="ECO:0000313" key="2">
    <source>
        <dbReference type="Proteomes" id="UP001058974"/>
    </source>
</evidence>